<dbReference type="OrthoDB" id="9807246at2"/>
<dbReference type="GO" id="GO:0016846">
    <property type="term" value="F:carbon-sulfur lyase activity"/>
    <property type="evidence" value="ECO:0007669"/>
    <property type="project" value="InterPro"/>
</dbReference>
<dbReference type="Proteomes" id="UP000245629">
    <property type="component" value="Chromosome 2"/>
</dbReference>
<dbReference type="InterPro" id="IPR006913">
    <property type="entry name" value="CENP-V/GFA"/>
</dbReference>
<dbReference type="SUPFAM" id="SSF51316">
    <property type="entry name" value="Mss4-like"/>
    <property type="match status" value="1"/>
</dbReference>
<name>A0A2S2CSA1_9PROT</name>
<dbReference type="AlphaFoldDB" id="A0A2S2CSA1"/>
<dbReference type="KEGG" id="azz:DEW08_14400"/>
<accession>A0A2S2CSA1</accession>
<keyword evidence="4" id="KW-0456">Lyase</keyword>
<reference evidence="8" key="1">
    <citation type="submission" date="2018-05" db="EMBL/GenBank/DDBJ databases">
        <title>Azospirillum thermophila sp. nov., a novel isolated from hot spring.</title>
        <authorList>
            <person name="Zhao Z."/>
        </authorList>
    </citation>
    <scope>NUCLEOTIDE SEQUENCE [LARGE SCALE GENOMIC DNA]</scope>
    <source>
        <strain evidence="8">CFH 70021</strain>
    </source>
</reference>
<dbReference type="PANTHER" id="PTHR33337">
    <property type="entry name" value="GFA DOMAIN-CONTAINING PROTEIN"/>
    <property type="match status" value="1"/>
</dbReference>
<dbReference type="GO" id="GO:0046872">
    <property type="term" value="F:metal ion binding"/>
    <property type="evidence" value="ECO:0007669"/>
    <property type="project" value="UniProtKB-KW"/>
</dbReference>
<gene>
    <name evidence="7" type="ORF">DEW08_14400</name>
</gene>
<evidence type="ECO:0000259" key="6">
    <source>
        <dbReference type="PROSITE" id="PS51891"/>
    </source>
</evidence>
<dbReference type="RefSeq" id="WP_109328186.1">
    <property type="nucleotide sequence ID" value="NZ_CP029353.1"/>
</dbReference>
<proteinExistence type="inferred from homology"/>
<evidence type="ECO:0000256" key="5">
    <source>
        <dbReference type="SAM" id="MobiDB-lite"/>
    </source>
</evidence>
<feature type="region of interest" description="Disordered" evidence="5">
    <location>
        <begin position="136"/>
        <end position="159"/>
    </location>
</feature>
<dbReference type="Gene3D" id="3.90.1590.10">
    <property type="entry name" value="glutathione-dependent formaldehyde- activating enzyme (gfa)"/>
    <property type="match status" value="1"/>
</dbReference>
<dbReference type="PANTHER" id="PTHR33337:SF40">
    <property type="entry name" value="CENP-V_GFA DOMAIN-CONTAINING PROTEIN-RELATED"/>
    <property type="match status" value="1"/>
</dbReference>
<sequence length="159" mass="17110">MTDHGDSGGDARGVERTVWTGGCACGSVRYEVSARPSPVTYCHCGQCRRQHGLAGAYVQVPRTAFRLLGADTLAWYDSSQGIRRGFCARCGGGLFWDRRSSDGIDLTAGSLDQPTSLSAERHIWVEFKADYETLGTDGLPRHSRDSRSPQIAGPAGEAS</sequence>
<evidence type="ECO:0000256" key="4">
    <source>
        <dbReference type="ARBA" id="ARBA00023239"/>
    </source>
</evidence>
<comment type="similarity">
    <text evidence="1">Belongs to the Gfa family.</text>
</comment>
<dbReference type="PROSITE" id="PS51891">
    <property type="entry name" value="CENP_V_GFA"/>
    <property type="match status" value="1"/>
</dbReference>
<organism evidence="7 8">
    <name type="scientific">Azospirillum thermophilum</name>
    <dbReference type="NCBI Taxonomy" id="2202148"/>
    <lineage>
        <taxon>Bacteria</taxon>
        <taxon>Pseudomonadati</taxon>
        <taxon>Pseudomonadota</taxon>
        <taxon>Alphaproteobacteria</taxon>
        <taxon>Rhodospirillales</taxon>
        <taxon>Azospirillaceae</taxon>
        <taxon>Azospirillum</taxon>
    </lineage>
</organism>
<keyword evidence="8" id="KW-1185">Reference proteome</keyword>
<evidence type="ECO:0000256" key="2">
    <source>
        <dbReference type="ARBA" id="ARBA00022723"/>
    </source>
</evidence>
<dbReference type="EMBL" id="CP029353">
    <property type="protein sequence ID" value="AWK87250.1"/>
    <property type="molecule type" value="Genomic_DNA"/>
</dbReference>
<evidence type="ECO:0000313" key="7">
    <source>
        <dbReference type="EMBL" id="AWK87250.1"/>
    </source>
</evidence>
<keyword evidence="2" id="KW-0479">Metal-binding</keyword>
<evidence type="ECO:0000256" key="3">
    <source>
        <dbReference type="ARBA" id="ARBA00022833"/>
    </source>
</evidence>
<keyword evidence="3" id="KW-0862">Zinc</keyword>
<dbReference type="InterPro" id="IPR011057">
    <property type="entry name" value="Mss4-like_sf"/>
</dbReference>
<dbReference type="Pfam" id="PF04828">
    <property type="entry name" value="GFA"/>
    <property type="match status" value="1"/>
</dbReference>
<evidence type="ECO:0000256" key="1">
    <source>
        <dbReference type="ARBA" id="ARBA00005495"/>
    </source>
</evidence>
<feature type="domain" description="CENP-V/GFA" evidence="6">
    <location>
        <begin position="19"/>
        <end position="132"/>
    </location>
</feature>
<evidence type="ECO:0000313" key="8">
    <source>
        <dbReference type="Proteomes" id="UP000245629"/>
    </source>
</evidence>
<protein>
    <submittedName>
        <fullName evidence="7">GFA family protein</fullName>
    </submittedName>
</protein>